<dbReference type="EMBL" id="QAMZ01000045">
    <property type="protein sequence ID" value="PWL52727.1"/>
    <property type="molecule type" value="Genomic_DNA"/>
</dbReference>
<dbReference type="EMBL" id="FOOE01000001">
    <property type="protein sequence ID" value="SFF49891.1"/>
    <property type="molecule type" value="Genomic_DNA"/>
</dbReference>
<evidence type="ECO:0000313" key="1">
    <source>
        <dbReference type="EMBL" id="PWL52727.1"/>
    </source>
</evidence>
<dbReference type="Proteomes" id="UP000182135">
    <property type="component" value="Unassembled WGS sequence"/>
</dbReference>
<evidence type="ECO:0000313" key="2">
    <source>
        <dbReference type="EMBL" id="SFF49891.1"/>
    </source>
</evidence>
<evidence type="ECO:0000313" key="4">
    <source>
        <dbReference type="Proteomes" id="UP000246114"/>
    </source>
</evidence>
<dbReference type="GeneID" id="90544788"/>
<keyword evidence="3" id="KW-1185">Reference proteome</keyword>
<dbReference type="AlphaFoldDB" id="A0A1I2JB27"/>
<gene>
    <name evidence="1" type="ORF">DBY38_09500</name>
    <name evidence="2" type="ORF">SAMN04487885_101143</name>
</gene>
<reference evidence="2 3" key="1">
    <citation type="submission" date="2016-10" db="EMBL/GenBank/DDBJ databases">
        <authorList>
            <person name="de Groot N.N."/>
        </authorList>
    </citation>
    <scope>NUCLEOTIDE SEQUENCE [LARGE SCALE GENOMIC DNA]</scope>
    <source>
        <strain evidence="2 3">NLAE-zl-G419</strain>
    </source>
</reference>
<dbReference type="Proteomes" id="UP000246114">
    <property type="component" value="Unassembled WGS sequence"/>
</dbReference>
<proteinExistence type="predicted"/>
<dbReference type="RefSeq" id="WP_027638353.1">
    <property type="nucleotide sequence ID" value="NZ_BAAACD010000029.1"/>
</dbReference>
<sequence>MKVIIDRNRISTKRNHYLHEEILEAKKELQKKNLNVVLLEEEFYIECLTIPKCRKKYIDAVVQSEVNNKFKEKDDILYNYSIVYKGKENIKILINYIDSKNINCLKHLKKVLKISSVYPVQILESKKIKRKLRKNIFVAIFPYEDVLYGFTYYKKLILGTIIIRKDDSFEKTKDKIIELMTLSNDIIKQLNKEIPNEIYFFKDSINFIKINVNSIDNELKKIWSECYELQV</sequence>
<name>A0A1I2JB27_9CLOT</name>
<protein>
    <submittedName>
        <fullName evidence="2">Uncharacterized protein</fullName>
    </submittedName>
</protein>
<dbReference type="STRING" id="1529.SAMN04487885_101143"/>
<accession>A0A1I2JB27</accession>
<evidence type="ECO:0000313" key="3">
    <source>
        <dbReference type="Proteomes" id="UP000182135"/>
    </source>
</evidence>
<reference evidence="1 4" key="2">
    <citation type="submission" date="2018-03" db="EMBL/GenBank/DDBJ databases">
        <title>The uncultured portion of the human microbiome is neutrally assembled.</title>
        <authorList>
            <person name="Jeraldo P."/>
            <person name="Boardman L."/>
            <person name="White B.A."/>
            <person name="Nelson H."/>
            <person name="Goldenfeld N."/>
            <person name="Chia N."/>
        </authorList>
    </citation>
    <scope>NUCLEOTIDE SEQUENCE [LARGE SCALE GENOMIC DNA]</scope>
    <source>
        <strain evidence="1">CIM:MAG 903</strain>
    </source>
</reference>
<organism evidence="2 3">
    <name type="scientific">Clostridium cadaveris</name>
    <dbReference type="NCBI Taxonomy" id="1529"/>
    <lineage>
        <taxon>Bacteria</taxon>
        <taxon>Bacillati</taxon>
        <taxon>Bacillota</taxon>
        <taxon>Clostridia</taxon>
        <taxon>Eubacteriales</taxon>
        <taxon>Clostridiaceae</taxon>
        <taxon>Clostridium</taxon>
    </lineage>
</organism>